<gene>
    <name evidence="4" type="primary">LOC113210866</name>
</gene>
<proteinExistence type="predicted"/>
<evidence type="ECO:0000256" key="1">
    <source>
        <dbReference type="SAM" id="MobiDB-lite"/>
    </source>
</evidence>
<feature type="chain" id="PRO_5027109467" evidence="2">
    <location>
        <begin position="21"/>
        <end position="370"/>
    </location>
</feature>
<dbReference type="AlphaFoldDB" id="A0A6J1T2D0"/>
<accession>A0A6J1T2D0</accession>
<feature type="compositionally biased region" description="Polar residues" evidence="1">
    <location>
        <begin position="182"/>
        <end position="198"/>
    </location>
</feature>
<dbReference type="RefSeq" id="XP_026284821.1">
    <property type="nucleotide sequence ID" value="XM_026429036.2"/>
</dbReference>
<reference evidence="4" key="1">
    <citation type="submission" date="2025-08" db="UniProtKB">
        <authorList>
            <consortium name="RefSeq"/>
        </authorList>
    </citation>
    <scope>IDENTIFICATION</scope>
    <source>
        <tissue evidence="4">Whole organism</tissue>
    </source>
</reference>
<organism evidence="3 4">
    <name type="scientific">Frankliniella occidentalis</name>
    <name type="common">Western flower thrips</name>
    <name type="synonym">Euthrips occidentalis</name>
    <dbReference type="NCBI Taxonomy" id="133901"/>
    <lineage>
        <taxon>Eukaryota</taxon>
        <taxon>Metazoa</taxon>
        <taxon>Ecdysozoa</taxon>
        <taxon>Arthropoda</taxon>
        <taxon>Hexapoda</taxon>
        <taxon>Insecta</taxon>
        <taxon>Pterygota</taxon>
        <taxon>Neoptera</taxon>
        <taxon>Paraneoptera</taxon>
        <taxon>Thysanoptera</taxon>
        <taxon>Terebrantia</taxon>
        <taxon>Thripoidea</taxon>
        <taxon>Thripidae</taxon>
        <taxon>Frankliniella</taxon>
    </lineage>
</organism>
<feature type="compositionally biased region" description="Basic and acidic residues" evidence="1">
    <location>
        <begin position="169"/>
        <end position="179"/>
    </location>
</feature>
<feature type="compositionally biased region" description="Low complexity" evidence="1">
    <location>
        <begin position="298"/>
        <end position="315"/>
    </location>
</feature>
<name>A0A6J1T2D0_FRAOC</name>
<evidence type="ECO:0000313" key="3">
    <source>
        <dbReference type="Proteomes" id="UP000504606"/>
    </source>
</evidence>
<feature type="region of interest" description="Disordered" evidence="1">
    <location>
        <begin position="144"/>
        <end position="338"/>
    </location>
</feature>
<feature type="compositionally biased region" description="Low complexity" evidence="1">
    <location>
        <begin position="277"/>
        <end position="289"/>
    </location>
</feature>
<evidence type="ECO:0000313" key="4">
    <source>
        <dbReference type="RefSeq" id="XP_026284821.1"/>
    </source>
</evidence>
<dbReference type="GeneID" id="113210866"/>
<feature type="compositionally biased region" description="Pro residues" evidence="1">
    <location>
        <begin position="234"/>
        <end position="246"/>
    </location>
</feature>
<evidence type="ECO:0000256" key="2">
    <source>
        <dbReference type="SAM" id="SignalP"/>
    </source>
</evidence>
<keyword evidence="3" id="KW-1185">Reference proteome</keyword>
<feature type="compositionally biased region" description="Gly residues" evidence="1">
    <location>
        <begin position="151"/>
        <end position="162"/>
    </location>
</feature>
<dbReference type="Proteomes" id="UP000504606">
    <property type="component" value="Unplaced"/>
</dbReference>
<keyword evidence="2" id="KW-0732">Signal</keyword>
<feature type="compositionally biased region" description="Low complexity" evidence="1">
    <location>
        <begin position="327"/>
        <end position="338"/>
    </location>
</feature>
<sequence length="370" mass="38934">MKPTRMLLHATLALAATVAALEPPAPPAKPSSMLAAEGRDAIPDIPDLQDVDSEAEASDTKMLAAAGGAGAAAAHGHGKFFQDFYSLQYGPRQVEFGHVCEDPNEWEQRFERKDMDKDHHQGQVRWGDKHGGYGEHYWDYNHGGHHDGGDGGDGGGGGGGEGSAPIPDILEHPDDERRPQFKRQSAFDQAGAASTTGAESPPGRSRAYRKKYVRPTTTPATPTHPVPKARTTPRPQPYRQPPPPPTAGTGAPMHARNTKSAAFFTPDFPPGGMFQSAAAAAGLGPRAARQTQTEGSTAQAHAAKAQPKGPAKGQPSGQTKLQPNGPPKGQGAPGPGQVAAALVRRLAFDPRTGRVHDEDTGQVFVLQPVS</sequence>
<protein>
    <submittedName>
        <fullName evidence="4">WAS/WASL-interacting protein family member 1-like isoform X1</fullName>
    </submittedName>
</protein>
<dbReference type="KEGG" id="foc:113210866"/>
<feature type="signal peptide" evidence="2">
    <location>
        <begin position="1"/>
        <end position="20"/>
    </location>
</feature>
<dbReference type="OrthoDB" id="8180894at2759"/>